<accession>A0A1R0H0R8</accession>
<organism evidence="1 2">
    <name type="scientific">Smittium mucronatum</name>
    <dbReference type="NCBI Taxonomy" id="133383"/>
    <lineage>
        <taxon>Eukaryota</taxon>
        <taxon>Fungi</taxon>
        <taxon>Fungi incertae sedis</taxon>
        <taxon>Zoopagomycota</taxon>
        <taxon>Kickxellomycotina</taxon>
        <taxon>Harpellomycetes</taxon>
        <taxon>Harpellales</taxon>
        <taxon>Legeriomycetaceae</taxon>
        <taxon>Smittium</taxon>
    </lineage>
</organism>
<dbReference type="AlphaFoldDB" id="A0A1R0H0R8"/>
<dbReference type="OrthoDB" id="5599929at2759"/>
<dbReference type="Proteomes" id="UP000187455">
    <property type="component" value="Unassembled WGS sequence"/>
</dbReference>
<keyword evidence="2" id="KW-1185">Reference proteome</keyword>
<evidence type="ECO:0000313" key="1">
    <source>
        <dbReference type="EMBL" id="OLY82734.1"/>
    </source>
</evidence>
<evidence type="ECO:0000313" key="2">
    <source>
        <dbReference type="Proteomes" id="UP000187455"/>
    </source>
</evidence>
<protein>
    <submittedName>
        <fullName evidence="1">Uncharacterized protein</fullName>
    </submittedName>
</protein>
<reference evidence="1 2" key="1">
    <citation type="journal article" date="2016" name="Mol. Biol. Evol.">
        <title>Genome-Wide Survey of Gut Fungi (Harpellales) Reveals the First Horizontally Transferred Ubiquitin Gene from a Mosquito Host.</title>
        <authorList>
            <person name="Wang Y."/>
            <person name="White M.M."/>
            <person name="Kvist S."/>
            <person name="Moncalvo J.M."/>
        </authorList>
    </citation>
    <scope>NUCLEOTIDE SEQUENCE [LARGE SCALE GENOMIC DNA]</scope>
    <source>
        <strain evidence="1 2">ALG-7-W6</strain>
    </source>
</reference>
<name>A0A1R0H0R8_9FUNG</name>
<dbReference type="EMBL" id="LSSL01001283">
    <property type="protein sequence ID" value="OLY82734.1"/>
    <property type="molecule type" value="Genomic_DNA"/>
</dbReference>
<proteinExistence type="predicted"/>
<comment type="caution">
    <text evidence="1">The sequence shown here is derived from an EMBL/GenBank/DDBJ whole genome shotgun (WGS) entry which is preliminary data.</text>
</comment>
<gene>
    <name evidence="1" type="ORF">AYI68_g3138</name>
</gene>
<sequence length="470" mass="52382">MASSGFNFSTLEINFLRNSILSRNMSSLILNEIKGFGDVIESSEKLPGIPLSSFKECDESSHDAASSADKICYVEVSSGNHACQTSQEFDTGVISSDIQNSLIFDHPSLIRNISESSQEFHLSEESVSTVVDNLGSISVVSQCVGTSFKLNLNNNEESFSLESLKGQQIFQEGEFTGRTIDQSRKRGRDEALPRTWLRFENVWAIIIGDGSNEDFSSQFKLFNFCITDVLNSIRDKYSVEASSRFRIEFPCLELVLYDSDSECDVISLKKLFNYHCAVEKLRDSPRIPSIEGELKVKPEYWEFQIIIQCESCPSNTLSILDELCGEVRYETSASSSYKFDDSCSLSISSSHNRICDPISNRSNSLPIILGSGSFPTINSSSYNDRSISTTPQSKINSCNTFNLLSNIDSRTETQLSNAALGDVLRKTSSVYDDELISFDDDDSELLDSNFNLCGVDHLSFYSPSKKMKIV</sequence>